<dbReference type="SUPFAM" id="SSF47954">
    <property type="entry name" value="Cyclin-like"/>
    <property type="match status" value="1"/>
</dbReference>
<dbReference type="GO" id="GO:0051301">
    <property type="term" value="P:cell division"/>
    <property type="evidence" value="ECO:0007669"/>
    <property type="project" value="UniProtKB-KW"/>
</dbReference>
<dbReference type="Proteomes" id="UP000663829">
    <property type="component" value="Unassembled WGS sequence"/>
</dbReference>
<comment type="caution">
    <text evidence="6">The sequence shown here is derived from an EMBL/GenBank/DDBJ whole genome shotgun (WGS) entry which is preliminary data.</text>
</comment>
<evidence type="ECO:0000256" key="2">
    <source>
        <dbReference type="ARBA" id="ARBA00023127"/>
    </source>
</evidence>
<dbReference type="InterPro" id="IPR039361">
    <property type="entry name" value="Cyclin"/>
</dbReference>
<dbReference type="SMART" id="SM00385">
    <property type="entry name" value="CYCLIN"/>
    <property type="match status" value="1"/>
</dbReference>
<reference evidence="6" key="1">
    <citation type="submission" date="2021-02" db="EMBL/GenBank/DDBJ databases">
        <authorList>
            <person name="Nowell W R."/>
        </authorList>
    </citation>
    <scope>NUCLEOTIDE SEQUENCE</scope>
</reference>
<accession>A0A813WVJ0</accession>
<keyword evidence="3" id="KW-0131">Cell cycle</keyword>
<protein>
    <recommendedName>
        <fullName evidence="5">Cyclin-like domain-containing protein</fullName>
    </recommendedName>
</protein>
<gene>
    <name evidence="6" type="ORF">GPM918_LOCUS6592</name>
    <name evidence="7" type="ORF">SRO942_LOCUS6592</name>
</gene>
<dbReference type="PROSITE" id="PS00292">
    <property type="entry name" value="CYCLINS"/>
    <property type="match status" value="1"/>
</dbReference>
<sequence>MATIIGLRTPPANNLTRTLEYLCNKEDRTWKNRKFNQMRLDEVNCTQRNHAVFWLRKVAVSMNFGNDTFALSVDLLDRFLATLKVRPKFLECVAVGCLYIAAKIKEEDDMIPITPEFVIDCNSSCSTNELLRMERLILEKFEWYADHVTCMDFMQIYFVLLLQVVWEENFADKHIIEKYTELEIKLSSCLQHHRLASFKPRVLALALISIELEQQYQTNADWLACISNLQRLAKVESGSLLQCRELIVRLLVYKAVRLESSDLAFISRSATIVNDYNLSSKLVMKSTDVISVDNTCGRRPTYADVVSGRVQTSSTSLVSCASQVQNEDQKIITSRSRTTQINHYIKTH</sequence>
<dbReference type="FunFam" id="1.10.472.10:FF:000006">
    <property type="entry name" value="Cyclin I"/>
    <property type="match status" value="1"/>
</dbReference>
<proteinExistence type="inferred from homology"/>
<name>A0A813WVJ0_9BILA</name>
<dbReference type="EMBL" id="CAJNOQ010001021">
    <property type="protein sequence ID" value="CAF0861112.1"/>
    <property type="molecule type" value="Genomic_DNA"/>
</dbReference>
<dbReference type="Proteomes" id="UP000681722">
    <property type="component" value="Unassembled WGS sequence"/>
</dbReference>
<keyword evidence="2 4" id="KW-0195">Cyclin</keyword>
<dbReference type="Gene3D" id="1.10.472.10">
    <property type="entry name" value="Cyclin-like"/>
    <property type="match status" value="2"/>
</dbReference>
<dbReference type="OrthoDB" id="769138at2759"/>
<organism evidence="6 8">
    <name type="scientific">Didymodactylos carnosus</name>
    <dbReference type="NCBI Taxonomy" id="1234261"/>
    <lineage>
        <taxon>Eukaryota</taxon>
        <taxon>Metazoa</taxon>
        <taxon>Spiralia</taxon>
        <taxon>Gnathifera</taxon>
        <taxon>Rotifera</taxon>
        <taxon>Eurotatoria</taxon>
        <taxon>Bdelloidea</taxon>
        <taxon>Philodinida</taxon>
        <taxon>Philodinidae</taxon>
        <taxon>Didymodactylos</taxon>
    </lineage>
</organism>
<evidence type="ECO:0000256" key="1">
    <source>
        <dbReference type="ARBA" id="ARBA00022618"/>
    </source>
</evidence>
<dbReference type="InterPro" id="IPR006671">
    <property type="entry name" value="Cyclin_N"/>
</dbReference>
<keyword evidence="8" id="KW-1185">Reference proteome</keyword>
<feature type="domain" description="Cyclin-like" evidence="5">
    <location>
        <begin position="53"/>
        <end position="139"/>
    </location>
</feature>
<dbReference type="AlphaFoldDB" id="A0A813WVJ0"/>
<evidence type="ECO:0000256" key="3">
    <source>
        <dbReference type="ARBA" id="ARBA00023306"/>
    </source>
</evidence>
<keyword evidence="1" id="KW-0132">Cell division</keyword>
<dbReference type="Pfam" id="PF00134">
    <property type="entry name" value="Cyclin_N"/>
    <property type="match status" value="1"/>
</dbReference>
<evidence type="ECO:0000256" key="4">
    <source>
        <dbReference type="RuleBase" id="RU000383"/>
    </source>
</evidence>
<evidence type="ECO:0000259" key="5">
    <source>
        <dbReference type="SMART" id="SM00385"/>
    </source>
</evidence>
<dbReference type="PANTHER" id="PTHR10177">
    <property type="entry name" value="CYCLINS"/>
    <property type="match status" value="1"/>
</dbReference>
<dbReference type="InterPro" id="IPR048258">
    <property type="entry name" value="Cyclins_cyclin-box"/>
</dbReference>
<comment type="similarity">
    <text evidence="4">Belongs to the cyclin family.</text>
</comment>
<dbReference type="EMBL" id="CAJOBC010001021">
    <property type="protein sequence ID" value="CAF3648764.1"/>
    <property type="molecule type" value="Genomic_DNA"/>
</dbReference>
<dbReference type="InterPro" id="IPR036915">
    <property type="entry name" value="Cyclin-like_sf"/>
</dbReference>
<evidence type="ECO:0000313" key="7">
    <source>
        <dbReference type="EMBL" id="CAF3648764.1"/>
    </source>
</evidence>
<evidence type="ECO:0000313" key="8">
    <source>
        <dbReference type="Proteomes" id="UP000663829"/>
    </source>
</evidence>
<dbReference type="InterPro" id="IPR013763">
    <property type="entry name" value="Cyclin-like_dom"/>
</dbReference>
<evidence type="ECO:0000313" key="6">
    <source>
        <dbReference type="EMBL" id="CAF0861112.1"/>
    </source>
</evidence>